<dbReference type="AlphaFoldDB" id="A0A919GE85"/>
<gene>
    <name evidence="2" type="ORF">GCM10018781_68660</name>
</gene>
<keyword evidence="2" id="KW-0413">Isomerase</keyword>
<dbReference type="Pfam" id="PF11716">
    <property type="entry name" value="MDMPI_N"/>
    <property type="match status" value="1"/>
</dbReference>
<reference evidence="2" key="1">
    <citation type="journal article" date="2014" name="Int. J. Syst. Evol. Microbiol.">
        <title>Complete genome sequence of Corynebacterium casei LMG S-19264T (=DSM 44701T), isolated from a smear-ripened cheese.</title>
        <authorList>
            <consortium name="US DOE Joint Genome Institute (JGI-PGF)"/>
            <person name="Walter F."/>
            <person name="Albersmeier A."/>
            <person name="Kalinowski J."/>
            <person name="Ruckert C."/>
        </authorList>
    </citation>
    <scope>NUCLEOTIDE SEQUENCE</scope>
    <source>
        <strain evidence="2">JCM 4646</strain>
    </source>
</reference>
<dbReference type="EMBL" id="BNBO01000061">
    <property type="protein sequence ID" value="GHH82836.1"/>
    <property type="molecule type" value="Genomic_DNA"/>
</dbReference>
<dbReference type="SUPFAM" id="SSF109854">
    <property type="entry name" value="DinB/YfiT-like putative metalloenzymes"/>
    <property type="match status" value="1"/>
</dbReference>
<dbReference type="Proteomes" id="UP000617734">
    <property type="component" value="Unassembled WGS sequence"/>
</dbReference>
<evidence type="ECO:0000313" key="3">
    <source>
        <dbReference type="Proteomes" id="UP000617734"/>
    </source>
</evidence>
<dbReference type="InterPro" id="IPR036527">
    <property type="entry name" value="SCP2_sterol-bd_dom_sf"/>
</dbReference>
<reference evidence="2" key="2">
    <citation type="submission" date="2020-09" db="EMBL/GenBank/DDBJ databases">
        <authorList>
            <person name="Sun Q."/>
            <person name="Ohkuma M."/>
        </authorList>
    </citation>
    <scope>NUCLEOTIDE SEQUENCE</scope>
    <source>
        <strain evidence="2">JCM 4646</strain>
    </source>
</reference>
<dbReference type="InterPro" id="IPR017517">
    <property type="entry name" value="Maleyloyr_isom"/>
</dbReference>
<dbReference type="Gene3D" id="1.20.120.450">
    <property type="entry name" value="dinb family like domain"/>
    <property type="match status" value="1"/>
</dbReference>
<dbReference type="SUPFAM" id="SSF55718">
    <property type="entry name" value="SCP-like"/>
    <property type="match status" value="1"/>
</dbReference>
<organism evidence="2 3">
    <name type="scientific">Kitasatospora indigofera</name>
    <dbReference type="NCBI Taxonomy" id="67307"/>
    <lineage>
        <taxon>Bacteria</taxon>
        <taxon>Bacillati</taxon>
        <taxon>Actinomycetota</taxon>
        <taxon>Actinomycetes</taxon>
        <taxon>Kitasatosporales</taxon>
        <taxon>Streptomycetaceae</taxon>
        <taxon>Kitasatospora</taxon>
    </lineage>
</organism>
<protein>
    <submittedName>
        <fullName evidence="2">Maleylpyruvate isomerase</fullName>
    </submittedName>
</protein>
<dbReference type="GO" id="GO:0016853">
    <property type="term" value="F:isomerase activity"/>
    <property type="evidence" value="ECO:0007669"/>
    <property type="project" value="UniProtKB-KW"/>
</dbReference>
<dbReference type="GO" id="GO:0046872">
    <property type="term" value="F:metal ion binding"/>
    <property type="evidence" value="ECO:0007669"/>
    <property type="project" value="InterPro"/>
</dbReference>
<dbReference type="NCBIfam" id="TIGR03083">
    <property type="entry name" value="maleylpyruvate isomerase family mycothiol-dependent enzyme"/>
    <property type="match status" value="1"/>
</dbReference>
<name>A0A919GE85_9ACTN</name>
<dbReference type="InterPro" id="IPR024344">
    <property type="entry name" value="MDMPI_metal-binding"/>
</dbReference>
<feature type="domain" description="Mycothiol-dependent maleylpyruvate isomerase metal-binding" evidence="1">
    <location>
        <begin position="26"/>
        <end position="163"/>
    </location>
</feature>
<evidence type="ECO:0000313" key="2">
    <source>
        <dbReference type="EMBL" id="GHH82836.1"/>
    </source>
</evidence>
<proteinExistence type="predicted"/>
<evidence type="ECO:0000259" key="1">
    <source>
        <dbReference type="Pfam" id="PF11716"/>
    </source>
</evidence>
<comment type="caution">
    <text evidence="2">The sequence shown here is derived from an EMBL/GenBank/DDBJ whole genome shotgun (WGS) entry which is preliminary data.</text>
</comment>
<accession>A0A919GE85</accession>
<dbReference type="InterPro" id="IPR034660">
    <property type="entry name" value="DinB/YfiT-like"/>
</dbReference>
<keyword evidence="3" id="KW-1185">Reference proteome</keyword>
<sequence>MTDTDSPAPGAPEVAARAAATSLALLAAGTDRLLRTVAALDPEALAGPSALPGWTRGHVLAHIARNADSLVNLLDGARTGTDIPQYATAETRDRDIETGAPRPLDVQLADIRDTAVRFTAAAAELDEKAWTAEVRHRSGITFEASEIPWKRLMEVEYHHVDLAAGHTPAHWPEEFATAEFRRLAARLDGAPGLPAVLLVADDTGERVRTGAPDGGPALTAEGPVRALTAWLSGRSAGDGLQVHQDGRQLADARAALPELPPLG</sequence>
<dbReference type="RefSeq" id="WP_190214824.1">
    <property type="nucleotide sequence ID" value="NZ_BNBO01000061.1"/>
</dbReference>
<dbReference type="GeneID" id="95357129"/>